<dbReference type="InterPro" id="IPR000859">
    <property type="entry name" value="CUB_dom"/>
</dbReference>
<keyword evidence="3" id="KW-0472">Membrane</keyword>
<dbReference type="EMBL" id="JBAMIC010000022">
    <property type="protein sequence ID" value="KAK7091438.1"/>
    <property type="molecule type" value="Genomic_DNA"/>
</dbReference>
<dbReference type="Proteomes" id="UP001374579">
    <property type="component" value="Unassembled WGS sequence"/>
</dbReference>
<dbReference type="Gene3D" id="2.60.120.290">
    <property type="entry name" value="Spermadhesin, CUB domain"/>
    <property type="match status" value="1"/>
</dbReference>
<organism evidence="5 6">
    <name type="scientific">Littorina saxatilis</name>
    <dbReference type="NCBI Taxonomy" id="31220"/>
    <lineage>
        <taxon>Eukaryota</taxon>
        <taxon>Metazoa</taxon>
        <taxon>Spiralia</taxon>
        <taxon>Lophotrochozoa</taxon>
        <taxon>Mollusca</taxon>
        <taxon>Gastropoda</taxon>
        <taxon>Caenogastropoda</taxon>
        <taxon>Littorinimorpha</taxon>
        <taxon>Littorinoidea</taxon>
        <taxon>Littorinidae</taxon>
        <taxon>Littorina</taxon>
    </lineage>
</organism>
<proteinExistence type="predicted"/>
<gene>
    <name evidence="5" type="ORF">V1264_009118</name>
</gene>
<dbReference type="Pfam" id="PF00431">
    <property type="entry name" value="CUB"/>
    <property type="match status" value="1"/>
</dbReference>
<sequence>MFTFIGEVNTRSDEKCPVMESTLYAYADSDLFVFDYTYDPLKTNIDLIDKFLTKDVDVECAWEVRAKGNHYAAVSFEEFQLSEGSSSKHGDVLYIYDGQSREAPLLAELDANVELKESYRSSKDRYLYVVFRQGERTGRRYFHMKYEAVTRSKTFIIKIAAIVSSTVAALGIIFLVFKFSGNCGICRKRCCPDEEVGNEVRSERELRPLTQLTRVPPSAPSSAEDNLRNEAVAAGMGGNNAGRNNAGVAARPQPLTITGGEYEDDGQLTPPPDEPPPSYDDIFGHLDDGDKAK</sequence>
<evidence type="ECO:0000259" key="4">
    <source>
        <dbReference type="SMART" id="SM00042"/>
    </source>
</evidence>
<keyword evidence="6" id="KW-1185">Reference proteome</keyword>
<accession>A0AAN9AQS0</accession>
<comment type="caution">
    <text evidence="5">The sequence shown here is derived from an EMBL/GenBank/DDBJ whole genome shotgun (WGS) entry which is preliminary data.</text>
</comment>
<feature type="transmembrane region" description="Helical" evidence="3">
    <location>
        <begin position="155"/>
        <end position="177"/>
    </location>
</feature>
<evidence type="ECO:0000256" key="3">
    <source>
        <dbReference type="SAM" id="Phobius"/>
    </source>
</evidence>
<evidence type="ECO:0000313" key="6">
    <source>
        <dbReference type="Proteomes" id="UP001374579"/>
    </source>
</evidence>
<dbReference type="InterPro" id="IPR035914">
    <property type="entry name" value="Sperma_CUB_dom_sf"/>
</dbReference>
<feature type="domain" description="CUB" evidence="4">
    <location>
        <begin position="36"/>
        <end position="149"/>
    </location>
</feature>
<dbReference type="AlphaFoldDB" id="A0AAN9AQS0"/>
<feature type="compositionally biased region" description="Basic and acidic residues" evidence="2">
    <location>
        <begin position="282"/>
        <end position="293"/>
    </location>
</feature>
<keyword evidence="3" id="KW-0812">Transmembrane</keyword>
<dbReference type="SMART" id="SM00042">
    <property type="entry name" value="CUB"/>
    <property type="match status" value="1"/>
</dbReference>
<feature type="region of interest" description="Disordered" evidence="2">
    <location>
        <begin position="234"/>
        <end position="293"/>
    </location>
</feature>
<keyword evidence="3" id="KW-1133">Transmembrane helix</keyword>
<evidence type="ECO:0000313" key="5">
    <source>
        <dbReference type="EMBL" id="KAK7091438.1"/>
    </source>
</evidence>
<feature type="compositionally biased region" description="Low complexity" evidence="2">
    <location>
        <begin position="241"/>
        <end position="251"/>
    </location>
</feature>
<name>A0AAN9AQS0_9CAEN</name>
<protein>
    <recommendedName>
        <fullName evidence="4">CUB domain-containing protein</fullName>
    </recommendedName>
</protein>
<evidence type="ECO:0000256" key="2">
    <source>
        <dbReference type="SAM" id="MobiDB-lite"/>
    </source>
</evidence>
<feature type="compositionally biased region" description="Pro residues" evidence="2">
    <location>
        <begin position="269"/>
        <end position="278"/>
    </location>
</feature>
<dbReference type="SUPFAM" id="SSF49854">
    <property type="entry name" value="Spermadhesin, CUB domain"/>
    <property type="match status" value="1"/>
</dbReference>
<evidence type="ECO:0000256" key="1">
    <source>
        <dbReference type="ARBA" id="ARBA00023157"/>
    </source>
</evidence>
<keyword evidence="1" id="KW-1015">Disulfide bond</keyword>
<reference evidence="5 6" key="1">
    <citation type="submission" date="2024-02" db="EMBL/GenBank/DDBJ databases">
        <title>Chromosome-scale genome assembly of the rough periwinkle Littorina saxatilis.</title>
        <authorList>
            <person name="De Jode A."/>
            <person name="Faria R."/>
            <person name="Formenti G."/>
            <person name="Sims Y."/>
            <person name="Smith T.P."/>
            <person name="Tracey A."/>
            <person name="Wood J.M.D."/>
            <person name="Zagrodzka Z.B."/>
            <person name="Johannesson K."/>
            <person name="Butlin R.K."/>
            <person name="Leder E.H."/>
        </authorList>
    </citation>
    <scope>NUCLEOTIDE SEQUENCE [LARGE SCALE GENOMIC DNA]</scope>
    <source>
        <strain evidence="5">Snail1</strain>
        <tissue evidence="5">Muscle</tissue>
    </source>
</reference>
<dbReference type="CDD" id="cd00041">
    <property type="entry name" value="CUB"/>
    <property type="match status" value="1"/>
</dbReference>